<comment type="caution">
    <text evidence="3">The sequence shown here is derived from an EMBL/GenBank/DDBJ whole genome shotgun (WGS) entry which is preliminary data.</text>
</comment>
<keyword evidence="1" id="KW-0812">Transmembrane</keyword>
<reference evidence="3" key="1">
    <citation type="journal article" date="2014" name="Front. Microbiol.">
        <title>High frequency of phylogenetically diverse reductive dehalogenase-homologous genes in deep subseafloor sedimentary metagenomes.</title>
        <authorList>
            <person name="Kawai M."/>
            <person name="Futagami T."/>
            <person name="Toyoda A."/>
            <person name="Takaki Y."/>
            <person name="Nishi S."/>
            <person name="Hori S."/>
            <person name="Arai W."/>
            <person name="Tsubouchi T."/>
            <person name="Morono Y."/>
            <person name="Uchiyama I."/>
            <person name="Ito T."/>
            <person name="Fujiyama A."/>
            <person name="Inagaki F."/>
            <person name="Takami H."/>
        </authorList>
    </citation>
    <scope>NUCLEOTIDE SEQUENCE</scope>
    <source>
        <strain evidence="3">Expedition CK06-06</strain>
    </source>
</reference>
<keyword evidence="1" id="KW-1133">Transmembrane helix</keyword>
<dbReference type="InterPro" id="IPR033425">
    <property type="entry name" value="MASE3"/>
</dbReference>
<feature type="non-terminal residue" evidence="3">
    <location>
        <position position="87"/>
    </location>
</feature>
<sequence>MLNENNQTTSHKVNPEIFEILVFSIALLFTFFSKFYNYLLFHSIAEIFSIVIAGGVFFVGWNSRRYMENSFFLVLGISSLFIGVIDL</sequence>
<dbReference type="EMBL" id="BARW01030523">
    <property type="protein sequence ID" value="GAJ06846.1"/>
    <property type="molecule type" value="Genomic_DNA"/>
</dbReference>
<organism evidence="3">
    <name type="scientific">marine sediment metagenome</name>
    <dbReference type="NCBI Taxonomy" id="412755"/>
    <lineage>
        <taxon>unclassified sequences</taxon>
        <taxon>metagenomes</taxon>
        <taxon>ecological metagenomes</taxon>
    </lineage>
</organism>
<name>X1V3U2_9ZZZZ</name>
<protein>
    <recommendedName>
        <fullName evidence="2">Membrane-associated sensor domain-containing protein</fullName>
    </recommendedName>
</protein>
<feature type="transmembrane region" description="Helical" evidence="1">
    <location>
        <begin position="66"/>
        <end position="85"/>
    </location>
</feature>
<keyword evidence="1" id="KW-0472">Membrane</keyword>
<feature type="transmembrane region" description="Helical" evidence="1">
    <location>
        <begin position="39"/>
        <end position="59"/>
    </location>
</feature>
<accession>X1V3U2</accession>
<feature type="transmembrane region" description="Helical" evidence="1">
    <location>
        <begin position="17"/>
        <end position="33"/>
    </location>
</feature>
<dbReference type="Pfam" id="PF17159">
    <property type="entry name" value="MASE3"/>
    <property type="match status" value="1"/>
</dbReference>
<dbReference type="AlphaFoldDB" id="X1V3U2"/>
<evidence type="ECO:0000256" key="1">
    <source>
        <dbReference type="SAM" id="Phobius"/>
    </source>
</evidence>
<feature type="domain" description="Membrane-associated sensor" evidence="2">
    <location>
        <begin position="34"/>
        <end position="87"/>
    </location>
</feature>
<evidence type="ECO:0000259" key="2">
    <source>
        <dbReference type="Pfam" id="PF17159"/>
    </source>
</evidence>
<proteinExistence type="predicted"/>
<gene>
    <name evidence="3" type="ORF">S12H4_48774</name>
</gene>
<evidence type="ECO:0000313" key="3">
    <source>
        <dbReference type="EMBL" id="GAJ06846.1"/>
    </source>
</evidence>